<dbReference type="Pfam" id="PF07687">
    <property type="entry name" value="M20_dimer"/>
    <property type="match status" value="1"/>
</dbReference>
<accession>A0A5C6RLF9</accession>
<protein>
    <submittedName>
        <fullName evidence="4">Amidohydrolase</fullName>
    </submittedName>
</protein>
<keyword evidence="5" id="KW-1185">Reference proteome</keyword>
<dbReference type="Gene3D" id="3.40.630.10">
    <property type="entry name" value="Zn peptidases"/>
    <property type="match status" value="1"/>
</dbReference>
<dbReference type="GO" id="GO:0046872">
    <property type="term" value="F:metal ion binding"/>
    <property type="evidence" value="ECO:0007669"/>
    <property type="project" value="UniProtKB-KW"/>
</dbReference>
<name>A0A5C6RLF9_9BACT</name>
<feature type="binding site" evidence="2">
    <location>
        <position position="109"/>
    </location>
    <ligand>
        <name>Mn(2+)</name>
        <dbReference type="ChEBI" id="CHEBI:29035"/>
        <label>2</label>
    </ligand>
</feature>
<feature type="binding site" evidence="2">
    <location>
        <position position="145"/>
    </location>
    <ligand>
        <name>Mn(2+)</name>
        <dbReference type="ChEBI" id="CHEBI:29035"/>
        <label>2</label>
    </ligand>
</feature>
<dbReference type="Pfam" id="PF01546">
    <property type="entry name" value="Peptidase_M20"/>
    <property type="match status" value="1"/>
</dbReference>
<evidence type="ECO:0000259" key="3">
    <source>
        <dbReference type="Pfam" id="PF07687"/>
    </source>
</evidence>
<feature type="binding site" evidence="2">
    <location>
        <position position="172"/>
    </location>
    <ligand>
        <name>Mn(2+)</name>
        <dbReference type="ChEBI" id="CHEBI:29035"/>
        <label>2</label>
    </ligand>
</feature>
<dbReference type="PIRSF" id="PIRSF005962">
    <property type="entry name" value="Pept_M20D_amidohydro"/>
    <property type="match status" value="1"/>
</dbReference>
<dbReference type="Proteomes" id="UP000321580">
    <property type="component" value="Unassembled WGS sequence"/>
</dbReference>
<dbReference type="Gene3D" id="3.30.70.360">
    <property type="match status" value="1"/>
</dbReference>
<comment type="cofactor">
    <cofactor evidence="2">
        <name>Mn(2+)</name>
        <dbReference type="ChEBI" id="CHEBI:29035"/>
    </cofactor>
    <text evidence="2">The Mn(2+) ion enhances activity.</text>
</comment>
<organism evidence="4 5">
    <name type="scientific">Phaeodactylibacter luteus</name>
    <dbReference type="NCBI Taxonomy" id="1564516"/>
    <lineage>
        <taxon>Bacteria</taxon>
        <taxon>Pseudomonadati</taxon>
        <taxon>Bacteroidota</taxon>
        <taxon>Saprospiria</taxon>
        <taxon>Saprospirales</taxon>
        <taxon>Haliscomenobacteraceae</taxon>
        <taxon>Phaeodactylibacter</taxon>
    </lineage>
</organism>
<sequence>MPLQQAVDKDYPYLKHLYEYYHAHPELSFHEQQTAARMAQELRAIGFEVTERVGGTGVVGVLENGEGPVILVRADMDALPVTEETGLPYASTVVAQDDSGQQVGVMHACGHDVHMTVWAGAARQLVRLKDNWSGTIVFIGQPAEERGGGARDMLADGLYERFPLPDFALALHCSATLPAGSIGHRSEYALANVDMMDITVKGEGGHGAYPHTTKDPVMLASRIVVALQTIVSREISPLEPAVVTVGSIHGGTKGNIIPNEVKLELTMRSYTDEVRQAIIEKIERICRGVAISAGLTPEQYPVIQLREEFTPAAYNDPALSARMQQAFIQALGAEQVVEVAPVMAGEDFSRYGRTEEEVPCFIFWLGTVPPEDAAAAERGETTLPSLHNSKFAPLPEPSIKTGVVAMTTAVLNLLKRP</sequence>
<feature type="binding site" evidence="2">
    <location>
        <position position="111"/>
    </location>
    <ligand>
        <name>Mn(2+)</name>
        <dbReference type="ChEBI" id="CHEBI:29035"/>
        <label>2</label>
    </ligand>
</feature>
<keyword evidence="2" id="KW-0479">Metal-binding</keyword>
<dbReference type="FunFam" id="3.30.70.360:FF:000001">
    <property type="entry name" value="N-acetyldiaminopimelate deacetylase"/>
    <property type="match status" value="1"/>
</dbReference>
<evidence type="ECO:0000256" key="1">
    <source>
        <dbReference type="ARBA" id="ARBA00022801"/>
    </source>
</evidence>
<dbReference type="InterPro" id="IPR017439">
    <property type="entry name" value="Amidohydrolase"/>
</dbReference>
<dbReference type="InterPro" id="IPR002933">
    <property type="entry name" value="Peptidase_M20"/>
</dbReference>
<dbReference type="PANTHER" id="PTHR11014">
    <property type="entry name" value="PEPTIDASE M20 FAMILY MEMBER"/>
    <property type="match status" value="1"/>
</dbReference>
<evidence type="ECO:0000313" key="5">
    <source>
        <dbReference type="Proteomes" id="UP000321580"/>
    </source>
</evidence>
<dbReference type="AlphaFoldDB" id="A0A5C6RLF9"/>
<feature type="binding site" evidence="2">
    <location>
        <position position="387"/>
    </location>
    <ligand>
        <name>Mn(2+)</name>
        <dbReference type="ChEBI" id="CHEBI:29035"/>
        <label>2</label>
    </ligand>
</feature>
<keyword evidence="1 4" id="KW-0378">Hydrolase</keyword>
<reference evidence="4 5" key="1">
    <citation type="submission" date="2019-08" db="EMBL/GenBank/DDBJ databases">
        <title>Genome of Phaeodactylibacter luteus.</title>
        <authorList>
            <person name="Bowman J.P."/>
        </authorList>
    </citation>
    <scope>NUCLEOTIDE SEQUENCE [LARGE SCALE GENOMIC DNA]</scope>
    <source>
        <strain evidence="4 5">KCTC 42180</strain>
    </source>
</reference>
<dbReference type="InterPro" id="IPR036264">
    <property type="entry name" value="Bact_exopeptidase_dim_dom"/>
</dbReference>
<dbReference type="SUPFAM" id="SSF53187">
    <property type="entry name" value="Zn-dependent exopeptidases"/>
    <property type="match status" value="1"/>
</dbReference>
<evidence type="ECO:0000313" key="4">
    <source>
        <dbReference type="EMBL" id="TXB63067.1"/>
    </source>
</evidence>
<dbReference type="OrthoDB" id="9777385at2"/>
<dbReference type="GO" id="GO:0019877">
    <property type="term" value="P:diaminopimelate biosynthetic process"/>
    <property type="evidence" value="ECO:0007669"/>
    <property type="project" value="UniProtKB-ARBA"/>
</dbReference>
<dbReference type="InterPro" id="IPR011650">
    <property type="entry name" value="Peptidase_M20_dimer"/>
</dbReference>
<dbReference type="PANTHER" id="PTHR11014:SF63">
    <property type="entry name" value="METALLOPEPTIDASE, PUTATIVE (AFU_ORTHOLOGUE AFUA_6G09600)-RELATED"/>
    <property type="match status" value="1"/>
</dbReference>
<dbReference type="NCBIfam" id="TIGR01891">
    <property type="entry name" value="amidohydrolases"/>
    <property type="match status" value="1"/>
</dbReference>
<keyword evidence="2" id="KW-0464">Manganese</keyword>
<proteinExistence type="predicted"/>
<comment type="caution">
    <text evidence="4">The sequence shown here is derived from an EMBL/GenBank/DDBJ whole genome shotgun (WGS) entry which is preliminary data.</text>
</comment>
<dbReference type="GO" id="GO:0050118">
    <property type="term" value="F:N-acetyldiaminopimelate deacetylase activity"/>
    <property type="evidence" value="ECO:0007669"/>
    <property type="project" value="UniProtKB-ARBA"/>
</dbReference>
<dbReference type="EMBL" id="VOOR01000020">
    <property type="protein sequence ID" value="TXB63067.1"/>
    <property type="molecule type" value="Genomic_DNA"/>
</dbReference>
<evidence type="ECO:0000256" key="2">
    <source>
        <dbReference type="PIRSR" id="PIRSR005962-1"/>
    </source>
</evidence>
<gene>
    <name evidence="4" type="ORF">FRY97_10860</name>
</gene>
<feature type="domain" description="Peptidase M20 dimerisation" evidence="3">
    <location>
        <begin position="192"/>
        <end position="287"/>
    </location>
</feature>
<dbReference type="SUPFAM" id="SSF55031">
    <property type="entry name" value="Bacterial exopeptidase dimerisation domain"/>
    <property type="match status" value="1"/>
</dbReference>